<accession>A0A0F9BSE4</accession>
<name>A0A0F9BSE4_9ZZZZ</name>
<gene>
    <name evidence="1" type="ORF">LCGC14_2754530</name>
</gene>
<dbReference type="AlphaFoldDB" id="A0A0F9BSE4"/>
<proteinExistence type="predicted"/>
<feature type="non-terminal residue" evidence="1">
    <location>
        <position position="29"/>
    </location>
</feature>
<evidence type="ECO:0000313" key="1">
    <source>
        <dbReference type="EMBL" id="KKK87306.1"/>
    </source>
</evidence>
<sequence length="29" mass="3384">MMENNATFDTEREHLATIKIEGKDDIIFT</sequence>
<organism evidence="1">
    <name type="scientific">marine sediment metagenome</name>
    <dbReference type="NCBI Taxonomy" id="412755"/>
    <lineage>
        <taxon>unclassified sequences</taxon>
        <taxon>metagenomes</taxon>
        <taxon>ecological metagenomes</taxon>
    </lineage>
</organism>
<reference evidence="1" key="1">
    <citation type="journal article" date="2015" name="Nature">
        <title>Complex archaea that bridge the gap between prokaryotes and eukaryotes.</title>
        <authorList>
            <person name="Spang A."/>
            <person name="Saw J.H."/>
            <person name="Jorgensen S.L."/>
            <person name="Zaremba-Niedzwiedzka K."/>
            <person name="Martijn J."/>
            <person name="Lind A.E."/>
            <person name="van Eijk R."/>
            <person name="Schleper C."/>
            <person name="Guy L."/>
            <person name="Ettema T.J."/>
        </authorList>
    </citation>
    <scope>NUCLEOTIDE SEQUENCE</scope>
</reference>
<comment type="caution">
    <text evidence="1">The sequence shown here is derived from an EMBL/GenBank/DDBJ whole genome shotgun (WGS) entry which is preliminary data.</text>
</comment>
<dbReference type="EMBL" id="LAZR01050460">
    <property type="protein sequence ID" value="KKK87306.1"/>
    <property type="molecule type" value="Genomic_DNA"/>
</dbReference>
<protein>
    <submittedName>
        <fullName evidence="1">Uncharacterized protein</fullName>
    </submittedName>
</protein>